<evidence type="ECO:0000313" key="2">
    <source>
        <dbReference type="Proteomes" id="UP000197446"/>
    </source>
</evidence>
<accession>A0A254MZK1</accession>
<name>A0A254MZK1_9BURK</name>
<organism evidence="1 2">
    <name type="scientific">Roseateles puraquae</name>
    <dbReference type="NCBI Taxonomy" id="431059"/>
    <lineage>
        <taxon>Bacteria</taxon>
        <taxon>Pseudomonadati</taxon>
        <taxon>Pseudomonadota</taxon>
        <taxon>Betaproteobacteria</taxon>
        <taxon>Burkholderiales</taxon>
        <taxon>Sphaerotilaceae</taxon>
        <taxon>Roseateles</taxon>
    </lineage>
</organism>
<comment type="caution">
    <text evidence="1">The sequence shown here is derived from an EMBL/GenBank/DDBJ whole genome shotgun (WGS) entry which is preliminary data.</text>
</comment>
<dbReference type="EMBL" id="NISI01000014">
    <property type="protein sequence ID" value="OWR00783.1"/>
    <property type="molecule type" value="Genomic_DNA"/>
</dbReference>
<sequence length="124" mass="13496">MSESEPGVPAVAFVNLRDGPAVYAQPRIEVHSWRLIRAPAGTLHLVTLRDLTEERGTVRVTSAITAVDQEAGIVTTSSGRQYALMRPAEEREFERELLQGGAVRLGLGDAVDVSVLAWDQVQIC</sequence>
<dbReference type="AlphaFoldDB" id="A0A254MZK1"/>
<dbReference type="OrthoDB" id="9156075at2"/>
<protein>
    <submittedName>
        <fullName evidence="1">Uncharacterized protein</fullName>
    </submittedName>
</protein>
<dbReference type="RefSeq" id="WP_088485768.1">
    <property type="nucleotide sequence ID" value="NZ_NISI01000014.1"/>
</dbReference>
<gene>
    <name evidence="1" type="ORF">CDO81_23900</name>
</gene>
<proteinExistence type="predicted"/>
<dbReference type="Proteomes" id="UP000197446">
    <property type="component" value="Unassembled WGS sequence"/>
</dbReference>
<reference evidence="1 2" key="1">
    <citation type="journal article" date="2007" name="Int. J. Syst. Evol. Microbiol.">
        <title>Description of Pelomonas aquatica sp. nov. and Pelomonas puraquae sp. nov., isolated from industrial and haemodialysis water.</title>
        <authorList>
            <person name="Gomila M."/>
            <person name="Bowien B."/>
            <person name="Falsen E."/>
            <person name="Moore E.R."/>
            <person name="Lalucat J."/>
        </authorList>
    </citation>
    <scope>NUCLEOTIDE SEQUENCE [LARGE SCALE GENOMIC DNA]</scope>
    <source>
        <strain evidence="1 2">CCUG 52769</strain>
    </source>
</reference>
<keyword evidence="2" id="KW-1185">Reference proteome</keyword>
<evidence type="ECO:0000313" key="1">
    <source>
        <dbReference type="EMBL" id="OWR00783.1"/>
    </source>
</evidence>